<keyword evidence="1" id="KW-0547">Nucleotide-binding</keyword>
<evidence type="ECO:0000259" key="2">
    <source>
        <dbReference type="PROSITE" id="PS51722"/>
    </source>
</evidence>
<dbReference type="InterPro" id="IPR000795">
    <property type="entry name" value="T_Tr_GTP-bd_dom"/>
</dbReference>
<dbReference type="Proteomes" id="UP001501468">
    <property type="component" value="Unassembled WGS sequence"/>
</dbReference>
<dbReference type="InterPro" id="IPR036388">
    <property type="entry name" value="WH-like_DNA-bd_sf"/>
</dbReference>
<dbReference type="PROSITE" id="PS00301">
    <property type="entry name" value="G_TR_1"/>
    <property type="match status" value="1"/>
</dbReference>
<dbReference type="RefSeq" id="WP_344941496.1">
    <property type="nucleotide sequence ID" value="NZ_BAABDC010000001.1"/>
</dbReference>
<dbReference type="EMBL" id="BAABDC010000001">
    <property type="protein sequence ID" value="GAA3693051.1"/>
    <property type="molecule type" value="Genomic_DNA"/>
</dbReference>
<organism evidence="3 4">
    <name type="scientific">Terrabacter ginsenosidimutans</name>
    <dbReference type="NCBI Taxonomy" id="490575"/>
    <lineage>
        <taxon>Bacteria</taxon>
        <taxon>Bacillati</taxon>
        <taxon>Actinomycetota</taxon>
        <taxon>Actinomycetes</taxon>
        <taxon>Micrococcales</taxon>
        <taxon>Intrasporangiaceae</taxon>
        <taxon>Terrabacter</taxon>
    </lineage>
</organism>
<dbReference type="PRINTS" id="PR00315">
    <property type="entry name" value="ELONGATNFCT"/>
</dbReference>
<evidence type="ECO:0000313" key="4">
    <source>
        <dbReference type="Proteomes" id="UP001501468"/>
    </source>
</evidence>
<sequence>MHVIATAGHVDHGKSTLVRALTGIEPDRWAEERRRGMTIDLGYAWTTLASGADVAFVDVPGHQRFIGNMLAGLGPAPAVVLVVAADEGWRPQSAEHLAAVDALGISRGLVVVTRSDLADPGPALAEALEHVGCTSLAGSAALAVSARTGHGLDALRTALDDLVASLPVPDRTGRLRLWADRSFSVRGSGTVVTGTLGAGTIRVGDELLVQRASGASRAVTVRGLQSLGRTRDEVSAVARVAVNLRGVGVDEVGRGDVLLTPRAWHVTTTLDARLVGAAGASGAAIAAVEPDPLPSHVMLHVGTLAVEARVRPLGPGAVRLALPAALPVVAGDRILLRDPGSRRVVGAVVVDADPPVLDRRGAAARRAEVVRGLAGAPDLGREVGRRGWMRPSDAASLGIVVPPGERPTATVARRGTWLVDDEAWQAAALRLQQAVRARADSAPIDPVLALEAARAAAGVPDRALVGDLALAAGLEVRDGRVGLPGRAAALATGAEAALSRIEERLRQRPFAAPEQHDLDAAGLGARELAAAEGTGRILRLPGDVVLLPNAPALAMRELAALPQPFTTSDARQALDSTRRVVIPLLEHLDGRGWTRRLDGSHREVAR</sequence>
<dbReference type="GO" id="GO:0003746">
    <property type="term" value="F:translation elongation factor activity"/>
    <property type="evidence" value="ECO:0007669"/>
    <property type="project" value="UniProtKB-KW"/>
</dbReference>
<dbReference type="InterPro" id="IPR057335">
    <property type="entry name" value="Beta-barrel_SelB"/>
</dbReference>
<dbReference type="SUPFAM" id="SSF46785">
    <property type="entry name" value="Winged helix' DNA-binding domain"/>
    <property type="match status" value="1"/>
</dbReference>
<dbReference type="Gene3D" id="2.40.30.10">
    <property type="entry name" value="Translation factors"/>
    <property type="match status" value="1"/>
</dbReference>
<dbReference type="InterPro" id="IPR050055">
    <property type="entry name" value="EF-Tu_GTPase"/>
</dbReference>
<feature type="domain" description="Tr-type G" evidence="2">
    <location>
        <begin position="1"/>
        <end position="168"/>
    </location>
</feature>
<protein>
    <submittedName>
        <fullName evidence="3">Selenocysteine-specific translation elongation factor</fullName>
    </submittedName>
</protein>
<keyword evidence="3" id="KW-0251">Elongation factor</keyword>
<proteinExistence type="predicted"/>
<comment type="caution">
    <text evidence="3">The sequence shown here is derived from an EMBL/GenBank/DDBJ whole genome shotgun (WGS) entry which is preliminary data.</text>
</comment>
<name>A0ABP7CQR5_9MICO</name>
<dbReference type="InterPro" id="IPR015191">
    <property type="entry name" value="SelB_WHD4"/>
</dbReference>
<keyword evidence="4" id="KW-1185">Reference proteome</keyword>
<dbReference type="InterPro" id="IPR027417">
    <property type="entry name" value="P-loop_NTPase"/>
</dbReference>
<dbReference type="Pfam" id="PF25461">
    <property type="entry name" value="Beta-barrel_SelB"/>
    <property type="match status" value="1"/>
</dbReference>
<dbReference type="Pfam" id="PF09107">
    <property type="entry name" value="WHD_3rd_SelB"/>
    <property type="match status" value="1"/>
</dbReference>
<dbReference type="PROSITE" id="PS51722">
    <property type="entry name" value="G_TR_2"/>
    <property type="match status" value="1"/>
</dbReference>
<keyword evidence="1" id="KW-0342">GTP-binding</keyword>
<dbReference type="InterPro" id="IPR031157">
    <property type="entry name" value="G_TR_CS"/>
</dbReference>
<reference evidence="4" key="1">
    <citation type="journal article" date="2019" name="Int. J. Syst. Evol. Microbiol.">
        <title>The Global Catalogue of Microorganisms (GCM) 10K type strain sequencing project: providing services to taxonomists for standard genome sequencing and annotation.</title>
        <authorList>
            <consortium name="The Broad Institute Genomics Platform"/>
            <consortium name="The Broad Institute Genome Sequencing Center for Infectious Disease"/>
            <person name="Wu L."/>
            <person name="Ma J."/>
        </authorList>
    </citation>
    <scope>NUCLEOTIDE SEQUENCE [LARGE SCALE GENOMIC DNA]</scope>
    <source>
        <strain evidence="4">JCM 17125</strain>
    </source>
</reference>
<evidence type="ECO:0000256" key="1">
    <source>
        <dbReference type="ARBA" id="ARBA00023134"/>
    </source>
</evidence>
<dbReference type="InterPro" id="IPR036390">
    <property type="entry name" value="WH_DNA-bd_sf"/>
</dbReference>
<accession>A0ABP7CQR5</accession>
<dbReference type="Gene3D" id="3.40.50.300">
    <property type="entry name" value="P-loop containing nucleotide triphosphate hydrolases"/>
    <property type="match status" value="1"/>
</dbReference>
<dbReference type="Pfam" id="PF03144">
    <property type="entry name" value="GTP_EFTU_D2"/>
    <property type="match status" value="1"/>
</dbReference>
<dbReference type="InterPro" id="IPR009000">
    <property type="entry name" value="Transl_B-barrel_sf"/>
</dbReference>
<evidence type="ECO:0000313" key="3">
    <source>
        <dbReference type="EMBL" id="GAA3693051.1"/>
    </source>
</evidence>
<dbReference type="PANTHER" id="PTHR43721:SF22">
    <property type="entry name" value="ELONGATION FACTOR TU, MITOCHONDRIAL"/>
    <property type="match status" value="1"/>
</dbReference>
<dbReference type="InterPro" id="IPR004161">
    <property type="entry name" value="EFTu-like_2"/>
</dbReference>
<dbReference type="Gene3D" id="1.10.10.10">
    <property type="entry name" value="Winged helix-like DNA-binding domain superfamily/Winged helix DNA-binding domain"/>
    <property type="match status" value="1"/>
</dbReference>
<dbReference type="SUPFAM" id="SSF50447">
    <property type="entry name" value="Translation proteins"/>
    <property type="match status" value="1"/>
</dbReference>
<keyword evidence="3" id="KW-0648">Protein biosynthesis</keyword>
<gene>
    <name evidence="3" type="primary">selB</name>
    <name evidence="3" type="ORF">GCM10022399_06780</name>
</gene>
<dbReference type="SUPFAM" id="SSF52540">
    <property type="entry name" value="P-loop containing nucleoside triphosphate hydrolases"/>
    <property type="match status" value="1"/>
</dbReference>
<dbReference type="PANTHER" id="PTHR43721">
    <property type="entry name" value="ELONGATION FACTOR TU-RELATED"/>
    <property type="match status" value="1"/>
</dbReference>
<dbReference type="Pfam" id="PF00009">
    <property type="entry name" value="GTP_EFTU"/>
    <property type="match status" value="1"/>
</dbReference>